<reference evidence="13 14" key="1">
    <citation type="submission" date="2013-02" db="EMBL/GenBank/DDBJ databases">
        <title>Draft genome sequence of Amycolatopsis vancoresmycina strain DSM 44592T.</title>
        <authorList>
            <person name="Kumar S."/>
            <person name="Kaur N."/>
            <person name="Kaur C."/>
            <person name="Raghava G.P.S."/>
            <person name="Mayilraj S."/>
        </authorList>
    </citation>
    <scope>NUCLEOTIDE SEQUENCE [LARGE SCALE GENOMIC DNA]</scope>
    <source>
        <strain evidence="13 14">DSM 44592</strain>
    </source>
</reference>
<dbReference type="EMBL" id="AOUO01000222">
    <property type="protein sequence ID" value="EOD67345.1"/>
    <property type="molecule type" value="Genomic_DNA"/>
</dbReference>
<dbReference type="Pfam" id="PF12826">
    <property type="entry name" value="HHH_2"/>
    <property type="match status" value="1"/>
</dbReference>
<dbReference type="Gene3D" id="1.10.287.610">
    <property type="entry name" value="Helix hairpin bin"/>
    <property type="match status" value="1"/>
</dbReference>
<evidence type="ECO:0000313" key="14">
    <source>
        <dbReference type="Proteomes" id="UP000014139"/>
    </source>
</evidence>
<comment type="caution">
    <text evidence="11">Lacks conserved residue(s) required for the propagation of feature annotation.</text>
</comment>
<evidence type="ECO:0000256" key="5">
    <source>
        <dbReference type="ARBA" id="ARBA00022763"/>
    </source>
</evidence>
<evidence type="ECO:0000256" key="1">
    <source>
        <dbReference type="ARBA" id="ARBA00004067"/>
    </source>
</evidence>
<evidence type="ECO:0000256" key="11">
    <source>
        <dbReference type="HAMAP-Rule" id="MF_01588"/>
    </source>
</evidence>
<dbReference type="CDD" id="cd17748">
    <property type="entry name" value="BRCT_DNA_ligase_like"/>
    <property type="match status" value="1"/>
</dbReference>
<feature type="binding site" evidence="11">
    <location>
        <position position="400"/>
    </location>
    <ligand>
        <name>Zn(2+)</name>
        <dbReference type="ChEBI" id="CHEBI:29105"/>
    </ligand>
</feature>
<dbReference type="SMART" id="SM00278">
    <property type="entry name" value="HhH1"/>
    <property type="match status" value="2"/>
</dbReference>
<feature type="binding site" evidence="11">
    <location>
        <position position="397"/>
    </location>
    <ligand>
        <name>Zn(2+)</name>
        <dbReference type="ChEBI" id="CHEBI:29105"/>
    </ligand>
</feature>
<accession>R1HUW5</accession>
<dbReference type="InterPro" id="IPR013839">
    <property type="entry name" value="DNAligase_adenylation"/>
</dbReference>
<dbReference type="SUPFAM" id="SSF56091">
    <property type="entry name" value="DNA ligase/mRNA capping enzyme, catalytic domain"/>
    <property type="match status" value="1"/>
</dbReference>
<feature type="binding site" evidence="11">
    <location>
        <position position="420"/>
    </location>
    <ligand>
        <name>Zn(2+)</name>
        <dbReference type="ChEBI" id="CHEBI:29105"/>
    </ligand>
</feature>
<dbReference type="InterPro" id="IPR001357">
    <property type="entry name" value="BRCT_dom"/>
</dbReference>
<dbReference type="GO" id="GO:0003911">
    <property type="term" value="F:DNA ligase (NAD+) activity"/>
    <property type="evidence" value="ECO:0007669"/>
    <property type="project" value="UniProtKB-UniRule"/>
</dbReference>
<evidence type="ECO:0000256" key="9">
    <source>
        <dbReference type="ARBA" id="ARBA00023204"/>
    </source>
</evidence>
<dbReference type="GO" id="GO:0046872">
    <property type="term" value="F:metal ion binding"/>
    <property type="evidence" value="ECO:0007669"/>
    <property type="project" value="UniProtKB-KW"/>
</dbReference>
<dbReference type="PATRIC" id="fig|1292037.4.peg.3240"/>
<dbReference type="Gene3D" id="3.40.50.10190">
    <property type="entry name" value="BRCT domain"/>
    <property type="match status" value="1"/>
</dbReference>
<evidence type="ECO:0000256" key="4">
    <source>
        <dbReference type="ARBA" id="ARBA00022723"/>
    </source>
</evidence>
<feature type="binding site" evidence="11">
    <location>
        <position position="302"/>
    </location>
    <ligand>
        <name>NAD(+)</name>
        <dbReference type="ChEBI" id="CHEBI:57540"/>
    </ligand>
</feature>
<keyword evidence="8 11" id="KW-0520">NAD</keyword>
<keyword evidence="7 11" id="KW-0460">Magnesium</keyword>
<dbReference type="Gene3D" id="1.10.150.20">
    <property type="entry name" value="5' to 3' exonuclease, C-terminal subdomain"/>
    <property type="match status" value="2"/>
</dbReference>
<comment type="similarity">
    <text evidence="11">Belongs to the NAD-dependent DNA ligase family. LigA subfamily.</text>
</comment>
<dbReference type="SUPFAM" id="SSF50249">
    <property type="entry name" value="Nucleic acid-binding proteins"/>
    <property type="match status" value="1"/>
</dbReference>
<keyword evidence="3 11" id="KW-0235">DNA replication</keyword>
<keyword evidence="4 11" id="KW-0479">Metal-binding</keyword>
<evidence type="ECO:0000313" key="13">
    <source>
        <dbReference type="EMBL" id="EOD67345.1"/>
    </source>
</evidence>
<organism evidence="13 14">
    <name type="scientific">Amycolatopsis vancoresmycina DSM 44592</name>
    <dbReference type="NCBI Taxonomy" id="1292037"/>
    <lineage>
        <taxon>Bacteria</taxon>
        <taxon>Bacillati</taxon>
        <taxon>Actinomycetota</taxon>
        <taxon>Actinomycetes</taxon>
        <taxon>Pseudonocardiales</taxon>
        <taxon>Pseudonocardiaceae</taxon>
        <taxon>Amycolatopsis</taxon>
    </lineage>
</organism>
<dbReference type="Pfam" id="PF00533">
    <property type="entry name" value="BRCT"/>
    <property type="match status" value="1"/>
</dbReference>
<comment type="cofactor">
    <cofactor evidence="11">
        <name>Mg(2+)</name>
        <dbReference type="ChEBI" id="CHEBI:18420"/>
    </cofactor>
    <cofactor evidence="11">
        <name>Mn(2+)</name>
        <dbReference type="ChEBI" id="CHEBI:29035"/>
    </cofactor>
</comment>
<dbReference type="Gene3D" id="6.20.10.30">
    <property type="match status" value="1"/>
</dbReference>
<dbReference type="GO" id="GO:0006281">
    <property type="term" value="P:DNA repair"/>
    <property type="evidence" value="ECO:0007669"/>
    <property type="project" value="UniProtKB-KW"/>
</dbReference>
<dbReference type="Pfam" id="PF01653">
    <property type="entry name" value="DNA_ligase_aden"/>
    <property type="match status" value="1"/>
</dbReference>
<feature type="active site" description="N6-AMP-lysine intermediate" evidence="11">
    <location>
        <position position="113"/>
    </location>
</feature>
<dbReference type="GO" id="GO:0006260">
    <property type="term" value="P:DNA replication"/>
    <property type="evidence" value="ECO:0007669"/>
    <property type="project" value="UniProtKB-KW"/>
</dbReference>
<evidence type="ECO:0000256" key="7">
    <source>
        <dbReference type="ARBA" id="ARBA00022842"/>
    </source>
</evidence>
<keyword evidence="6 11" id="KW-0862">Zinc</keyword>
<dbReference type="InterPro" id="IPR036420">
    <property type="entry name" value="BRCT_dom_sf"/>
</dbReference>
<evidence type="ECO:0000256" key="2">
    <source>
        <dbReference type="ARBA" id="ARBA00022598"/>
    </source>
</evidence>
<dbReference type="NCBIfam" id="NF005932">
    <property type="entry name" value="PRK07956.1"/>
    <property type="match status" value="1"/>
</dbReference>
<evidence type="ECO:0000256" key="3">
    <source>
        <dbReference type="ARBA" id="ARBA00022705"/>
    </source>
</evidence>
<dbReference type="SUPFAM" id="SSF52113">
    <property type="entry name" value="BRCT domain"/>
    <property type="match status" value="1"/>
</dbReference>
<dbReference type="InterPro" id="IPR041663">
    <property type="entry name" value="DisA/LigA_HHH"/>
</dbReference>
<keyword evidence="9 11" id="KW-0234">DNA repair</keyword>
<dbReference type="eggNOG" id="COG0272">
    <property type="taxonomic scope" value="Bacteria"/>
</dbReference>
<dbReference type="NCBIfam" id="TIGR00575">
    <property type="entry name" value="dnlj"/>
    <property type="match status" value="1"/>
</dbReference>
<dbReference type="GO" id="GO:0003677">
    <property type="term" value="F:DNA binding"/>
    <property type="evidence" value="ECO:0007669"/>
    <property type="project" value="InterPro"/>
</dbReference>
<feature type="binding site" evidence="11">
    <location>
        <begin position="38"/>
        <end position="42"/>
    </location>
    <ligand>
        <name>NAD(+)</name>
        <dbReference type="ChEBI" id="CHEBI:57540"/>
    </ligand>
</feature>
<evidence type="ECO:0000259" key="12">
    <source>
        <dbReference type="PROSITE" id="PS50172"/>
    </source>
</evidence>
<dbReference type="EC" id="6.5.1.2" evidence="11"/>
<dbReference type="SUPFAM" id="SSF47781">
    <property type="entry name" value="RuvA domain 2-like"/>
    <property type="match status" value="1"/>
</dbReference>
<dbReference type="PROSITE" id="PS01055">
    <property type="entry name" value="DNA_LIGASE_N1"/>
    <property type="match status" value="1"/>
</dbReference>
<dbReference type="HAMAP" id="MF_01588">
    <property type="entry name" value="DNA_ligase_A"/>
    <property type="match status" value="1"/>
</dbReference>
<comment type="catalytic activity">
    <reaction evidence="10 11">
        <text>NAD(+) + (deoxyribonucleotide)n-3'-hydroxyl + 5'-phospho-(deoxyribonucleotide)m = (deoxyribonucleotide)n+m + AMP + beta-nicotinamide D-nucleotide.</text>
        <dbReference type="EC" id="6.5.1.2"/>
    </reaction>
</comment>
<dbReference type="InterPro" id="IPR003583">
    <property type="entry name" value="Hlx-hairpin-Hlx_DNA-bd_motif"/>
</dbReference>
<comment type="caution">
    <text evidence="13">The sequence shown here is derived from an EMBL/GenBank/DDBJ whole genome shotgun (WGS) entry which is preliminary data.</text>
</comment>
<evidence type="ECO:0000256" key="6">
    <source>
        <dbReference type="ARBA" id="ARBA00022833"/>
    </source>
</evidence>
<proteinExistence type="inferred from homology"/>
<dbReference type="InterPro" id="IPR012340">
    <property type="entry name" value="NA-bd_OB-fold"/>
</dbReference>
<dbReference type="PIRSF" id="PIRSF001604">
    <property type="entry name" value="LigA"/>
    <property type="match status" value="1"/>
</dbReference>
<dbReference type="Proteomes" id="UP000014139">
    <property type="component" value="Unassembled WGS sequence"/>
</dbReference>
<feature type="binding site" evidence="11">
    <location>
        <begin position="86"/>
        <end position="87"/>
    </location>
    <ligand>
        <name>NAD(+)</name>
        <dbReference type="ChEBI" id="CHEBI:57540"/>
    </ligand>
</feature>
<dbReference type="Gene3D" id="3.30.470.30">
    <property type="entry name" value="DNA ligase/mRNA capping enzyme"/>
    <property type="match status" value="1"/>
</dbReference>
<feature type="binding site" evidence="11">
    <location>
        <position position="134"/>
    </location>
    <ligand>
        <name>NAD(+)</name>
        <dbReference type="ChEBI" id="CHEBI:57540"/>
    </ligand>
</feature>
<dbReference type="AlphaFoldDB" id="R1HUW5"/>
<feature type="binding site" evidence="11">
    <location>
        <position position="169"/>
    </location>
    <ligand>
        <name>NAD(+)</name>
        <dbReference type="ChEBI" id="CHEBI:57540"/>
    </ligand>
</feature>
<evidence type="ECO:0000256" key="10">
    <source>
        <dbReference type="ARBA" id="ARBA00034005"/>
    </source>
</evidence>
<sequence length="671" mass="71363">MVPGTVLDVNAQERIRDLADRITVLRDAYYRGSPLVADAEYDAIEDELRSLLAAHPELTPDPNPLDQVGAPAVLHAPIRHSRPMLSLEKATKPEQVEAFFDRFPGQPVVVMPKLDGLSLAVVYEDGRLARAVTRGDGTTGDDVTVLVRALTDGIPAQVGAPGRVEVRGEAVMLRSTFAAYNTAHPDKPLINPRNAAAGTLRAKDPATVAERRLRFFAFDLYTEPDSAAADLGSALHALGFTAADMRRCADAAAAQDVIGEIERQRNDLDYDLDGAVLRLASRDAYAAAGTRSSSPRGALAFKFAAEEKTTVLADVVWDVGKTGKIAPVAWLEPVFVGGTTVTRATLANQEVIRARGIRIGDTVLVRRAGDVIPFVAGVLDASKRTGAEREIVPPDACPSCGQPLTEQGNSRELFCTNVSCPAQTVRRLIHWASRAAADIDAIGGVWIERLAEAGILEHPSDFYRLTKEKLLEFDRIGEVSATRMIESIDASRSVGLRRALIGLAIPMASEGTAARLCRAGFGSLEDVADAGAEGLVAVEDIGPKVAASLIEHLTRLRPELERLRAAGVSLDVREEDLPPVVAAGAPLAGKTVVVTGSISDPRSGEKVPRPTFQRLCEKAGATTATSVSANTDLLITGADVGASKLTKAEKHGVEVVDQGEIWQQLIAAGIV</sequence>
<keyword evidence="14" id="KW-1185">Reference proteome</keyword>
<dbReference type="InterPro" id="IPR018239">
    <property type="entry name" value="DNA_ligase_AS"/>
</dbReference>
<dbReference type="InterPro" id="IPR004150">
    <property type="entry name" value="NAD_DNA_ligase_OB"/>
</dbReference>
<dbReference type="SMART" id="SM00532">
    <property type="entry name" value="LIGANc"/>
    <property type="match status" value="1"/>
</dbReference>
<dbReference type="InterPro" id="IPR001679">
    <property type="entry name" value="DNA_ligase"/>
</dbReference>
<keyword evidence="5 11" id="KW-0227">DNA damage</keyword>
<dbReference type="SMART" id="SM00292">
    <property type="entry name" value="BRCT"/>
    <property type="match status" value="1"/>
</dbReference>
<comment type="function">
    <text evidence="1 11">DNA ligase that catalyzes the formation of phosphodiester linkages between 5'-phosphoryl and 3'-hydroxyl groups in double-stranded DNA using NAD as a coenzyme and as the energy source for the reaction. It is essential for DNA replication and repair of damaged DNA.</text>
</comment>
<dbReference type="Pfam" id="PF03120">
    <property type="entry name" value="OB_DNA_ligase"/>
    <property type="match status" value="1"/>
</dbReference>
<dbReference type="InterPro" id="IPR013840">
    <property type="entry name" value="DNAligase_N"/>
</dbReference>
<evidence type="ECO:0000256" key="8">
    <source>
        <dbReference type="ARBA" id="ARBA00023027"/>
    </source>
</evidence>
<keyword evidence="2 11" id="KW-0436">Ligase</keyword>
<protein>
    <recommendedName>
        <fullName evidence="11">DNA ligase</fullName>
        <ecNumber evidence="11">6.5.1.2</ecNumber>
    </recommendedName>
    <alternativeName>
        <fullName evidence="11">Polydeoxyribonucleotide synthase [NAD(+)]</fullName>
    </alternativeName>
</protein>
<gene>
    <name evidence="11" type="primary">ligA</name>
    <name evidence="13" type="ORF">H480_16960</name>
</gene>
<keyword evidence="11" id="KW-0464">Manganese</keyword>
<feature type="domain" description="BRCT" evidence="12">
    <location>
        <begin position="582"/>
        <end position="671"/>
    </location>
</feature>
<name>R1HUW5_9PSEU</name>
<dbReference type="Gene3D" id="2.40.50.140">
    <property type="entry name" value="Nucleic acid-binding proteins"/>
    <property type="match status" value="1"/>
</dbReference>
<dbReference type="PROSITE" id="PS50172">
    <property type="entry name" value="BRCT"/>
    <property type="match status" value="1"/>
</dbReference>
<dbReference type="InterPro" id="IPR010994">
    <property type="entry name" value="RuvA_2-like"/>
</dbReference>